<feature type="domain" description="GRF-type" evidence="6">
    <location>
        <begin position="13"/>
        <end position="54"/>
    </location>
</feature>
<keyword evidence="3" id="KW-0862">Zinc</keyword>
<dbReference type="PANTHER" id="PTHR33680">
    <property type="entry name" value="OS07G0190500 PROTEIN"/>
    <property type="match status" value="1"/>
</dbReference>
<name>A0A5B7A236_DAVIN</name>
<protein>
    <submittedName>
        <fullName evidence="7">Putative GRF zinc finger</fullName>
    </submittedName>
</protein>
<organism evidence="7">
    <name type="scientific">Davidia involucrata</name>
    <name type="common">Dove tree</name>
    <dbReference type="NCBI Taxonomy" id="16924"/>
    <lineage>
        <taxon>Eukaryota</taxon>
        <taxon>Viridiplantae</taxon>
        <taxon>Streptophyta</taxon>
        <taxon>Embryophyta</taxon>
        <taxon>Tracheophyta</taxon>
        <taxon>Spermatophyta</taxon>
        <taxon>Magnoliopsida</taxon>
        <taxon>eudicotyledons</taxon>
        <taxon>Gunneridae</taxon>
        <taxon>Pentapetalae</taxon>
        <taxon>asterids</taxon>
        <taxon>Cornales</taxon>
        <taxon>Nyssaceae</taxon>
        <taxon>Davidia</taxon>
    </lineage>
</organism>
<dbReference type="PANTHER" id="PTHR33680:SF1">
    <property type="entry name" value="OS05G0489500 PROTEIN"/>
    <property type="match status" value="1"/>
</dbReference>
<evidence type="ECO:0000256" key="3">
    <source>
        <dbReference type="ARBA" id="ARBA00022833"/>
    </source>
</evidence>
<evidence type="ECO:0000313" key="7">
    <source>
        <dbReference type="EMBL" id="MPA49908.1"/>
    </source>
</evidence>
<keyword evidence="5" id="KW-0812">Transmembrane</keyword>
<dbReference type="EMBL" id="GHES01019349">
    <property type="protein sequence ID" value="MPA49908.1"/>
    <property type="molecule type" value="Transcribed_RNA"/>
</dbReference>
<evidence type="ECO:0000259" key="6">
    <source>
        <dbReference type="PROSITE" id="PS51999"/>
    </source>
</evidence>
<evidence type="ECO:0000256" key="1">
    <source>
        <dbReference type="ARBA" id="ARBA00022723"/>
    </source>
</evidence>
<dbReference type="Pfam" id="PF06839">
    <property type="entry name" value="Zn_ribbon_GRF"/>
    <property type="match status" value="1"/>
</dbReference>
<dbReference type="AlphaFoldDB" id="A0A5B7A236"/>
<evidence type="ECO:0000256" key="4">
    <source>
        <dbReference type="PROSITE-ProRule" id="PRU01343"/>
    </source>
</evidence>
<keyword evidence="1" id="KW-0479">Metal-binding</keyword>
<feature type="transmembrane region" description="Helical" evidence="5">
    <location>
        <begin position="78"/>
        <end position="102"/>
    </location>
</feature>
<gene>
    <name evidence="7" type="ORF">Din_019349</name>
</gene>
<dbReference type="GO" id="GO:0008270">
    <property type="term" value="F:zinc ion binding"/>
    <property type="evidence" value="ECO:0007669"/>
    <property type="project" value="UniProtKB-KW"/>
</dbReference>
<reference evidence="7" key="1">
    <citation type="submission" date="2019-08" db="EMBL/GenBank/DDBJ databases">
        <title>Reference gene set and small RNA set construction with multiple tissues from Davidia involucrata Baill.</title>
        <authorList>
            <person name="Yang H."/>
            <person name="Zhou C."/>
            <person name="Li G."/>
            <person name="Wang J."/>
            <person name="Gao P."/>
            <person name="Wang M."/>
            <person name="Wang R."/>
            <person name="Zhao Y."/>
        </authorList>
    </citation>
    <scope>NUCLEOTIDE SEQUENCE</scope>
    <source>
        <tissue evidence="7">Mixed with DoveR01_LX</tissue>
    </source>
</reference>
<keyword evidence="5" id="KW-1133">Transmembrane helix</keyword>
<sequence>MSTHVQDIQVPFCACGAGYMRVLTSHTDENPDRLFYRCPLGGQHRHAFFWVDEYHAYIGDRRRNVAARPKITTQRSGLLCACCFCNILLCVVVMFLIFLIIIH</sequence>
<keyword evidence="2 4" id="KW-0863">Zinc-finger</keyword>
<dbReference type="InterPro" id="IPR010666">
    <property type="entry name" value="Znf_GRF"/>
</dbReference>
<dbReference type="PROSITE" id="PS51999">
    <property type="entry name" value="ZF_GRF"/>
    <property type="match status" value="1"/>
</dbReference>
<evidence type="ECO:0000256" key="2">
    <source>
        <dbReference type="ARBA" id="ARBA00022771"/>
    </source>
</evidence>
<keyword evidence="5" id="KW-0472">Membrane</keyword>
<evidence type="ECO:0000256" key="5">
    <source>
        <dbReference type="SAM" id="Phobius"/>
    </source>
</evidence>
<accession>A0A5B7A236</accession>
<proteinExistence type="predicted"/>